<feature type="transmembrane region" description="Helical" evidence="7">
    <location>
        <begin position="376"/>
        <end position="397"/>
    </location>
</feature>
<evidence type="ECO:0000313" key="10">
    <source>
        <dbReference type="EMBL" id="SOD64240.1"/>
    </source>
</evidence>
<dbReference type="PANTHER" id="PTHR43806:SF11">
    <property type="entry name" value="CEREVISIN-RELATED"/>
    <property type="match status" value="1"/>
</dbReference>
<evidence type="ECO:0000256" key="4">
    <source>
        <dbReference type="ARBA" id="ARBA00022825"/>
    </source>
</evidence>
<dbReference type="InterPro" id="IPR000209">
    <property type="entry name" value="Peptidase_S8/S53_dom"/>
</dbReference>
<dbReference type="Proteomes" id="UP000219072">
    <property type="component" value="Unassembled WGS sequence"/>
</dbReference>
<feature type="active site" description="Charge relay system" evidence="5">
    <location>
        <position position="281"/>
    </location>
</feature>
<sequence>MAARTLVRRLAVPSLLAVGVTLLAPPPGTLPRALAQDCAQQATGEELPDNAGAHPLVGQLGLRQSWDLADGTGVTVGVLDSGVDGAHPDLAGAVARGAEFTVVPEEREFVRTAPRVQDDCPGHGTAVAGVIAAGRGQGDRMTGVAPGASVYPVRIADGVDRATPGTLAAAVDDAVAADVDVLNLSFAYPVDAEPLRDAVARAVGAGVLVVAAAGNEGTGADEETPMYPAAYDGVLTVGAVGEDGQPLESSNAGEWVDLAGYGQELAVLAPGGGYRVEAGTSFATAQVSGAAALVLSRFPELPAEEVAERLTASATPVGGGHGARTGAGIVDPFAALTHLEGEAAEGSDEAAARPGHIPVRPLPEGPPPLGATAATALAWTGGLLLAVVLGLLGAPAVRRAARRGWRAGPSPAERAAAAPAPPAPRPPRLEWLRGTPPTTDRPQPRNRTR</sequence>
<dbReference type="InterPro" id="IPR023827">
    <property type="entry name" value="Peptidase_S8_Asp-AS"/>
</dbReference>
<keyword evidence="11" id="KW-1185">Reference proteome</keyword>
<organism evidence="10 11">
    <name type="scientific">Streptomyces zhaozhouensis</name>
    <dbReference type="NCBI Taxonomy" id="1300267"/>
    <lineage>
        <taxon>Bacteria</taxon>
        <taxon>Bacillati</taxon>
        <taxon>Actinomycetota</taxon>
        <taxon>Actinomycetes</taxon>
        <taxon>Kitasatosporales</taxon>
        <taxon>Streptomycetaceae</taxon>
        <taxon>Streptomyces</taxon>
    </lineage>
</organism>
<dbReference type="PANTHER" id="PTHR43806">
    <property type="entry name" value="PEPTIDASE S8"/>
    <property type="match status" value="1"/>
</dbReference>
<comment type="similarity">
    <text evidence="1 5">Belongs to the peptidase S8 family.</text>
</comment>
<dbReference type="GO" id="GO:0004252">
    <property type="term" value="F:serine-type endopeptidase activity"/>
    <property type="evidence" value="ECO:0007669"/>
    <property type="project" value="UniProtKB-UniRule"/>
</dbReference>
<evidence type="ECO:0000313" key="11">
    <source>
        <dbReference type="Proteomes" id="UP000219072"/>
    </source>
</evidence>
<dbReference type="RefSeq" id="WP_097232677.1">
    <property type="nucleotide sequence ID" value="NZ_OCNE01000015.1"/>
</dbReference>
<feature type="active site" description="Charge relay system" evidence="5">
    <location>
        <position position="123"/>
    </location>
</feature>
<accession>A0A286E065</accession>
<feature type="compositionally biased region" description="Low complexity" evidence="6">
    <location>
        <begin position="407"/>
        <end position="418"/>
    </location>
</feature>
<dbReference type="PROSITE" id="PS51892">
    <property type="entry name" value="SUBTILASE"/>
    <property type="match status" value="1"/>
</dbReference>
<dbReference type="PROSITE" id="PS00137">
    <property type="entry name" value="SUBTILASE_HIS"/>
    <property type="match status" value="1"/>
</dbReference>
<dbReference type="Pfam" id="PF00082">
    <property type="entry name" value="Peptidase_S8"/>
    <property type="match status" value="1"/>
</dbReference>
<keyword evidence="7" id="KW-1133">Transmembrane helix</keyword>
<proteinExistence type="inferred from homology"/>
<keyword evidence="2 5" id="KW-0645">Protease</keyword>
<name>A0A286E065_9ACTN</name>
<feature type="chain" id="PRO_5038708252" evidence="8">
    <location>
        <begin position="25"/>
        <end position="449"/>
    </location>
</feature>
<dbReference type="Gene3D" id="3.40.50.200">
    <property type="entry name" value="Peptidase S8/S53 domain"/>
    <property type="match status" value="1"/>
</dbReference>
<feature type="signal peptide" evidence="8">
    <location>
        <begin position="1"/>
        <end position="24"/>
    </location>
</feature>
<keyword evidence="4 5" id="KW-0720">Serine protease</keyword>
<reference evidence="10 11" key="1">
    <citation type="submission" date="2017-09" db="EMBL/GenBank/DDBJ databases">
        <authorList>
            <person name="Ehlers B."/>
            <person name="Leendertz F.H."/>
        </authorList>
    </citation>
    <scope>NUCLEOTIDE SEQUENCE [LARGE SCALE GENOMIC DNA]</scope>
    <source>
        <strain evidence="10 11">CGMCC 4.7095</strain>
    </source>
</reference>
<feature type="domain" description="Peptidase S8/S53" evidence="9">
    <location>
        <begin position="71"/>
        <end position="319"/>
    </location>
</feature>
<evidence type="ECO:0000256" key="8">
    <source>
        <dbReference type="SAM" id="SignalP"/>
    </source>
</evidence>
<keyword evidence="7" id="KW-0472">Membrane</keyword>
<dbReference type="InterPro" id="IPR022398">
    <property type="entry name" value="Peptidase_S8_His-AS"/>
</dbReference>
<feature type="active site" description="Charge relay system" evidence="5">
    <location>
        <position position="80"/>
    </location>
</feature>
<feature type="region of interest" description="Disordered" evidence="6">
    <location>
        <begin position="343"/>
        <end position="366"/>
    </location>
</feature>
<dbReference type="SUPFAM" id="SSF52743">
    <property type="entry name" value="Subtilisin-like"/>
    <property type="match status" value="1"/>
</dbReference>
<evidence type="ECO:0000259" key="9">
    <source>
        <dbReference type="Pfam" id="PF00082"/>
    </source>
</evidence>
<keyword evidence="7" id="KW-0812">Transmembrane</keyword>
<evidence type="ECO:0000256" key="2">
    <source>
        <dbReference type="ARBA" id="ARBA00022670"/>
    </source>
</evidence>
<dbReference type="InterPro" id="IPR015500">
    <property type="entry name" value="Peptidase_S8_subtilisin-rel"/>
</dbReference>
<gene>
    <name evidence="10" type="ORF">SAMN06297387_115100</name>
</gene>
<evidence type="ECO:0000256" key="3">
    <source>
        <dbReference type="ARBA" id="ARBA00022801"/>
    </source>
</evidence>
<dbReference type="OrthoDB" id="3871186at2"/>
<dbReference type="InterPro" id="IPR036852">
    <property type="entry name" value="Peptidase_S8/S53_dom_sf"/>
</dbReference>
<evidence type="ECO:0000256" key="6">
    <source>
        <dbReference type="SAM" id="MobiDB-lite"/>
    </source>
</evidence>
<protein>
    <submittedName>
        <fullName evidence="10">Type VII secretion-associated serine protease mycosin</fullName>
    </submittedName>
</protein>
<evidence type="ECO:0000256" key="1">
    <source>
        <dbReference type="ARBA" id="ARBA00011073"/>
    </source>
</evidence>
<evidence type="ECO:0000256" key="5">
    <source>
        <dbReference type="PROSITE-ProRule" id="PRU01240"/>
    </source>
</evidence>
<dbReference type="EMBL" id="OCNE01000015">
    <property type="protein sequence ID" value="SOD64240.1"/>
    <property type="molecule type" value="Genomic_DNA"/>
</dbReference>
<evidence type="ECO:0000256" key="7">
    <source>
        <dbReference type="SAM" id="Phobius"/>
    </source>
</evidence>
<dbReference type="PROSITE" id="PS00136">
    <property type="entry name" value="SUBTILASE_ASP"/>
    <property type="match status" value="1"/>
</dbReference>
<dbReference type="InterPro" id="IPR050131">
    <property type="entry name" value="Peptidase_S8_subtilisin-like"/>
</dbReference>
<dbReference type="AlphaFoldDB" id="A0A286E065"/>
<feature type="region of interest" description="Disordered" evidence="6">
    <location>
        <begin position="407"/>
        <end position="449"/>
    </location>
</feature>
<dbReference type="PRINTS" id="PR00723">
    <property type="entry name" value="SUBTILISIN"/>
</dbReference>
<keyword evidence="8" id="KW-0732">Signal</keyword>
<dbReference type="GO" id="GO:0006508">
    <property type="term" value="P:proteolysis"/>
    <property type="evidence" value="ECO:0007669"/>
    <property type="project" value="UniProtKB-KW"/>
</dbReference>
<keyword evidence="3 5" id="KW-0378">Hydrolase</keyword>